<dbReference type="Gene3D" id="2.60.40.1210">
    <property type="entry name" value="Cellobiose dehydrogenase, cytochrome domain"/>
    <property type="match status" value="1"/>
</dbReference>
<feature type="compositionally biased region" description="Low complexity" evidence="3">
    <location>
        <begin position="848"/>
        <end position="863"/>
    </location>
</feature>
<feature type="domain" description="CBM1" evidence="5">
    <location>
        <begin position="865"/>
        <end position="901"/>
    </location>
</feature>
<dbReference type="SUPFAM" id="SSF49344">
    <property type="entry name" value="CBD9-like"/>
    <property type="match status" value="1"/>
</dbReference>
<dbReference type="Gene3D" id="3.50.50.60">
    <property type="entry name" value="FAD/NAD(P)-binding domain"/>
    <property type="match status" value="1"/>
</dbReference>
<dbReference type="InterPro" id="IPR015920">
    <property type="entry name" value="Cellobiose_DH-like_cyt"/>
</dbReference>
<dbReference type="GO" id="GO:0050660">
    <property type="term" value="F:flavin adenine dinucleotide binding"/>
    <property type="evidence" value="ECO:0007669"/>
    <property type="project" value="InterPro"/>
</dbReference>
<dbReference type="Pfam" id="PF05199">
    <property type="entry name" value="GMC_oxred_C"/>
    <property type="match status" value="1"/>
</dbReference>
<evidence type="ECO:0000256" key="2">
    <source>
        <dbReference type="ARBA" id="ARBA00022729"/>
    </source>
</evidence>
<dbReference type="SUPFAM" id="SSF57180">
    <property type="entry name" value="Cellulose-binding domain"/>
    <property type="match status" value="1"/>
</dbReference>
<dbReference type="SUPFAM" id="SSF54373">
    <property type="entry name" value="FAD-linked reductases, C-terminal domain"/>
    <property type="match status" value="1"/>
</dbReference>
<feature type="signal peptide" evidence="4">
    <location>
        <begin position="1"/>
        <end position="21"/>
    </location>
</feature>
<reference evidence="6" key="1">
    <citation type="journal article" date="2020" name="Stud. Mycol.">
        <title>101 Dothideomycetes genomes: a test case for predicting lifestyles and emergence of pathogens.</title>
        <authorList>
            <person name="Haridas S."/>
            <person name="Albert R."/>
            <person name="Binder M."/>
            <person name="Bloem J."/>
            <person name="Labutti K."/>
            <person name="Salamov A."/>
            <person name="Andreopoulos B."/>
            <person name="Baker S."/>
            <person name="Barry K."/>
            <person name="Bills G."/>
            <person name="Bluhm B."/>
            <person name="Cannon C."/>
            <person name="Castanera R."/>
            <person name="Culley D."/>
            <person name="Daum C."/>
            <person name="Ezra D."/>
            <person name="Gonzalez J."/>
            <person name="Henrissat B."/>
            <person name="Kuo A."/>
            <person name="Liang C."/>
            <person name="Lipzen A."/>
            <person name="Lutzoni F."/>
            <person name="Magnuson J."/>
            <person name="Mondo S."/>
            <person name="Nolan M."/>
            <person name="Ohm R."/>
            <person name="Pangilinan J."/>
            <person name="Park H.-J."/>
            <person name="Ramirez L."/>
            <person name="Alfaro M."/>
            <person name="Sun H."/>
            <person name="Tritt A."/>
            <person name="Yoshinaga Y."/>
            <person name="Zwiers L.-H."/>
            <person name="Turgeon B."/>
            <person name="Goodwin S."/>
            <person name="Spatafora J."/>
            <person name="Crous P."/>
            <person name="Grigoriev I."/>
        </authorList>
    </citation>
    <scope>NUCLEOTIDE SEQUENCE</scope>
    <source>
        <strain evidence="6">CBS 122367</strain>
    </source>
</reference>
<dbReference type="InterPro" id="IPR000254">
    <property type="entry name" value="CBD"/>
</dbReference>
<evidence type="ECO:0000259" key="5">
    <source>
        <dbReference type="PROSITE" id="PS51164"/>
    </source>
</evidence>
<evidence type="ECO:0000256" key="1">
    <source>
        <dbReference type="ARBA" id="ARBA00010790"/>
    </source>
</evidence>
<feature type="chain" id="PRO_5026304830" evidence="4">
    <location>
        <begin position="22"/>
        <end position="912"/>
    </location>
</feature>
<keyword evidence="2 4" id="KW-0732">Signal</keyword>
<protein>
    <submittedName>
        <fullName evidence="6">Carbohydrate-binding module family 1 protein</fullName>
    </submittedName>
</protein>
<accession>A0A6G1JI70</accession>
<comment type="similarity">
    <text evidence="1">Belongs to the GMC oxidoreductase family.</text>
</comment>
<organism evidence="6 7">
    <name type="scientific">Lentithecium fluviatile CBS 122367</name>
    <dbReference type="NCBI Taxonomy" id="1168545"/>
    <lineage>
        <taxon>Eukaryota</taxon>
        <taxon>Fungi</taxon>
        <taxon>Dikarya</taxon>
        <taxon>Ascomycota</taxon>
        <taxon>Pezizomycotina</taxon>
        <taxon>Dothideomycetes</taxon>
        <taxon>Pleosporomycetidae</taxon>
        <taxon>Pleosporales</taxon>
        <taxon>Massarineae</taxon>
        <taxon>Lentitheciaceae</taxon>
        <taxon>Lentithecium</taxon>
    </lineage>
</organism>
<dbReference type="GO" id="GO:0005576">
    <property type="term" value="C:extracellular region"/>
    <property type="evidence" value="ECO:0007669"/>
    <property type="project" value="InterPro"/>
</dbReference>
<dbReference type="Pfam" id="PF00734">
    <property type="entry name" value="CBM_1"/>
    <property type="match status" value="1"/>
</dbReference>
<feature type="region of interest" description="Disordered" evidence="3">
    <location>
        <begin position="217"/>
        <end position="242"/>
    </location>
</feature>
<dbReference type="Pfam" id="PF16010">
    <property type="entry name" value="CDH-cyt"/>
    <property type="match status" value="1"/>
</dbReference>
<dbReference type="PANTHER" id="PTHR47190">
    <property type="entry name" value="DEHYDROGENASE, PUTATIVE-RELATED"/>
    <property type="match status" value="1"/>
</dbReference>
<dbReference type="Proteomes" id="UP000799291">
    <property type="component" value="Unassembled WGS sequence"/>
</dbReference>
<dbReference type="InterPro" id="IPR053208">
    <property type="entry name" value="GMC_Oxidoreductase_CD"/>
</dbReference>
<dbReference type="InterPro" id="IPR036188">
    <property type="entry name" value="FAD/NAD-bd_sf"/>
</dbReference>
<dbReference type="InterPro" id="IPR000172">
    <property type="entry name" value="GMC_OxRdtase_N"/>
</dbReference>
<dbReference type="GO" id="GO:0005975">
    <property type="term" value="P:carbohydrate metabolic process"/>
    <property type="evidence" value="ECO:0007669"/>
    <property type="project" value="InterPro"/>
</dbReference>
<dbReference type="InterPro" id="IPR007867">
    <property type="entry name" value="GMC_OxRtase_C"/>
</dbReference>
<keyword evidence="7" id="KW-1185">Reference proteome</keyword>
<evidence type="ECO:0000256" key="3">
    <source>
        <dbReference type="SAM" id="MobiDB-lite"/>
    </source>
</evidence>
<dbReference type="GO" id="GO:0016614">
    <property type="term" value="F:oxidoreductase activity, acting on CH-OH group of donors"/>
    <property type="evidence" value="ECO:0007669"/>
    <property type="project" value="InterPro"/>
</dbReference>
<dbReference type="OrthoDB" id="413885at2759"/>
<dbReference type="PANTHER" id="PTHR47190:SF4">
    <property type="entry name" value="DEHYDROGENASE, PUTATIVE-RELATED"/>
    <property type="match status" value="1"/>
</dbReference>
<dbReference type="InterPro" id="IPR035971">
    <property type="entry name" value="CBD_sf"/>
</dbReference>
<sequence>MAFRHILSTLAFALSLAGTHAQITASESFTDEKTGITFQQGKHPSNGYAFGIALPEVGGSDFIGRIAAPIGTSLGGWGGFSLTSSMTGGLLVVAYPKDGSVVGSLRKATGYAAPDVYSGNATIKPIADGISADSTGFTYTFLCEGCVDSTGKISFLPGATAGPIGWAMSTNEIVAEPTLGTHTGNDGAFGILGSFNLADARSAEYATWAALASDPVDTTPGTGNSTIPGTGNSTTPGTGNSTIPITNGTVTVSNATYDYIVVGGGASGIVTAQRLVESGASVLLLERGGESLYVSGGRLTVPWNDTATAYDVPGMFFQLSSFPGNDAYCSDTPQMAGCILGGGTAVNGMAFIRPSRDDFGAAWPTGWQWDDVEVSANKVYERNPGATLQSSDGKYYDYGLYDILSKELAGAGWNKVDTNDNPNDKVKMYGYPAANTLNGLRAGPVRTYLPLAQGKANFKLQLHTKVIRAVRTNSTITGVEVVDGDNQRMIINVNQGGKVILAAGSMSSGRVLFNSAIGPADQINVAKSAGVTLPEESAWIESPVGAQVRDHTNIMLTFKTKTNMTVLAPVDFSSPSQTNIDLFAHGSGPLAQSPFRLNSWRTVTTSDGSKLIIQTHCWSQKNNEITVLFLLTKGSTSVGKMTMASAGNTVFSESPYLQTDTDKEAMALAIEEWLAIARQANSTITYTGSANATGEEVVKTVATSAGTHMTGMTMMGTDDGTKGGKHVVDPNCKVYGTDNLFVVDAGMHPDIPTGNTMAIVMVAAEHAVQKILALGTGATTPGTGNSTTPVVPTSASEVDIPSSTIATPVATSAGNTTSGVPAPTGGVSVLPTGGSIVVPTGTSTLPVATQPASSKPATPTSSAGAEAPKYGQCGGKNWTGATKCADRWKCTVMNDWYSQCVSSGYGRRQRNS</sequence>
<evidence type="ECO:0000313" key="6">
    <source>
        <dbReference type="EMBL" id="KAF2690244.1"/>
    </source>
</evidence>
<dbReference type="PROSITE" id="PS51164">
    <property type="entry name" value="CBM1_2"/>
    <property type="match status" value="1"/>
</dbReference>
<dbReference type="SUPFAM" id="SSF51905">
    <property type="entry name" value="FAD/NAD(P)-binding domain"/>
    <property type="match status" value="1"/>
</dbReference>
<dbReference type="PROSITE" id="PS00562">
    <property type="entry name" value="CBM1_1"/>
    <property type="match status" value="1"/>
</dbReference>
<dbReference type="CDD" id="cd09630">
    <property type="entry name" value="CDH_like_cytochrome"/>
    <property type="match status" value="1"/>
</dbReference>
<feature type="region of interest" description="Disordered" evidence="3">
    <location>
        <begin position="843"/>
        <end position="872"/>
    </location>
</feature>
<dbReference type="Gene3D" id="3.30.410.10">
    <property type="entry name" value="Cholesterol Oxidase, domain 2"/>
    <property type="match status" value="1"/>
</dbReference>
<dbReference type="GO" id="GO:0030248">
    <property type="term" value="F:cellulose binding"/>
    <property type="evidence" value="ECO:0007669"/>
    <property type="project" value="InterPro"/>
</dbReference>
<dbReference type="EMBL" id="MU005571">
    <property type="protein sequence ID" value="KAF2690244.1"/>
    <property type="molecule type" value="Genomic_DNA"/>
</dbReference>
<dbReference type="Pfam" id="PF00732">
    <property type="entry name" value="GMC_oxred_N"/>
    <property type="match status" value="1"/>
</dbReference>
<name>A0A6G1JI70_9PLEO</name>
<gene>
    <name evidence="6" type="ORF">K458DRAFT_290489</name>
</gene>
<feature type="compositionally biased region" description="Low complexity" evidence="3">
    <location>
        <begin position="218"/>
        <end position="242"/>
    </location>
</feature>
<dbReference type="SMART" id="SM00236">
    <property type="entry name" value="fCBD"/>
    <property type="match status" value="1"/>
</dbReference>
<evidence type="ECO:0000256" key="4">
    <source>
        <dbReference type="SAM" id="SignalP"/>
    </source>
</evidence>
<dbReference type="AlphaFoldDB" id="A0A6G1JI70"/>
<evidence type="ECO:0000313" key="7">
    <source>
        <dbReference type="Proteomes" id="UP000799291"/>
    </source>
</evidence>
<proteinExistence type="inferred from homology"/>